<dbReference type="AlphaFoldDB" id="A0A8J9SD04"/>
<evidence type="ECO:0000256" key="2">
    <source>
        <dbReference type="SAM" id="Phobius"/>
    </source>
</evidence>
<protein>
    <recommendedName>
        <fullName evidence="4">Transmembrane protein</fullName>
    </recommendedName>
</protein>
<feature type="compositionally biased region" description="Basic and acidic residues" evidence="1">
    <location>
        <begin position="47"/>
        <end position="57"/>
    </location>
</feature>
<keyword evidence="2" id="KW-0472">Membrane</keyword>
<evidence type="ECO:0000256" key="1">
    <source>
        <dbReference type="SAM" id="MobiDB-lite"/>
    </source>
</evidence>
<sequence length="302" mass="33507">MISPREVLESMAFGQSPGQESGGEVVSSQLQPKAQPPADPPPLYTEGRNEPVSEHDPLLLPNSYQHGSHPHEHSRQAALPTIQNFQDSDVPADWSYSYGFRGDVSIRPNTGETNSYDYALFGLALHELLEQLRLANMIAASLTIVMLASTWLLKVIMVQWTKAVLSGFLVCFALTLLLVECMNIWKVPSIDKPLRDNFGLIYHPVGKAIYLLGTASFCWALGGIWETILGAVYCTTGGILWVAWIIYPEFRRPYETDDDADVIQYTGPRSASWSYYSTSVSASVGETSDCWNCPTLQHQDTV</sequence>
<proteinExistence type="predicted"/>
<accession>A0A8J9SD04</accession>
<feature type="transmembrane region" description="Helical" evidence="2">
    <location>
        <begin position="134"/>
        <end position="153"/>
    </location>
</feature>
<feature type="compositionally biased region" description="Pro residues" evidence="1">
    <location>
        <begin position="34"/>
        <end position="43"/>
    </location>
</feature>
<feature type="transmembrane region" description="Helical" evidence="2">
    <location>
        <begin position="159"/>
        <end position="179"/>
    </location>
</feature>
<dbReference type="EMBL" id="OU594964">
    <property type="protein sequence ID" value="CAG9286807.1"/>
    <property type="molecule type" value="Genomic_DNA"/>
</dbReference>
<feature type="region of interest" description="Disordered" evidence="1">
    <location>
        <begin position="1"/>
        <end position="75"/>
    </location>
</feature>
<name>A0A8J9SD04_PHATR</name>
<feature type="transmembrane region" description="Helical" evidence="2">
    <location>
        <begin position="200"/>
        <end position="222"/>
    </location>
</feature>
<keyword evidence="2" id="KW-0812">Transmembrane</keyword>
<dbReference type="PANTHER" id="PTHR38894:SF1">
    <property type="entry name" value="TRANSMEMBRANE PROTEIN"/>
    <property type="match status" value="1"/>
</dbReference>
<dbReference type="PANTHER" id="PTHR38894">
    <property type="entry name" value="TRANSMEMBRANE PROTEIN"/>
    <property type="match status" value="1"/>
</dbReference>
<evidence type="ECO:0008006" key="4">
    <source>
        <dbReference type="Google" id="ProtNLM"/>
    </source>
</evidence>
<feature type="transmembrane region" description="Helical" evidence="2">
    <location>
        <begin position="228"/>
        <end position="247"/>
    </location>
</feature>
<evidence type="ECO:0000313" key="3">
    <source>
        <dbReference type="EMBL" id="CAG9286807.1"/>
    </source>
</evidence>
<keyword evidence="2" id="KW-1133">Transmembrane helix</keyword>
<dbReference type="Proteomes" id="UP000836788">
    <property type="component" value="Chromosome 23"/>
</dbReference>
<gene>
    <name evidence="3" type="ORF">PTTT1_LOCUS33513</name>
</gene>
<organism evidence="3">
    <name type="scientific">Phaeodactylum tricornutum</name>
    <name type="common">Diatom</name>
    <dbReference type="NCBI Taxonomy" id="2850"/>
    <lineage>
        <taxon>Eukaryota</taxon>
        <taxon>Sar</taxon>
        <taxon>Stramenopiles</taxon>
        <taxon>Ochrophyta</taxon>
        <taxon>Bacillariophyta</taxon>
        <taxon>Bacillariophyceae</taxon>
        <taxon>Bacillariophycidae</taxon>
        <taxon>Naviculales</taxon>
        <taxon>Phaeodactylaceae</taxon>
        <taxon>Phaeodactylum</taxon>
    </lineage>
</organism>
<reference evidence="3" key="1">
    <citation type="submission" date="2022-02" db="EMBL/GenBank/DDBJ databases">
        <authorList>
            <person name="Giguere J D."/>
        </authorList>
    </citation>
    <scope>NUCLEOTIDE SEQUENCE</scope>
    <source>
        <strain evidence="3">CCAP 1055/1</strain>
    </source>
</reference>